<evidence type="ECO:0000256" key="3">
    <source>
        <dbReference type="ARBA" id="ARBA00023157"/>
    </source>
</evidence>
<dbReference type="Gene3D" id="2.10.60.10">
    <property type="entry name" value="CD59"/>
    <property type="match status" value="1"/>
</dbReference>
<evidence type="ECO:0000256" key="1">
    <source>
        <dbReference type="ARBA" id="ARBA00004613"/>
    </source>
</evidence>
<comment type="subcellular location">
    <subcellularLocation>
        <location evidence="1">Secreted</location>
    </subcellularLocation>
</comment>
<keyword evidence="4" id="KW-0732">Signal</keyword>
<evidence type="ECO:0000256" key="4">
    <source>
        <dbReference type="SAM" id="SignalP"/>
    </source>
</evidence>
<dbReference type="InterPro" id="IPR045860">
    <property type="entry name" value="Snake_toxin-like_sf"/>
</dbReference>
<feature type="signal peptide" evidence="4">
    <location>
        <begin position="1"/>
        <end position="19"/>
    </location>
</feature>
<dbReference type="Pfam" id="PF21947">
    <property type="entry name" value="Toxin_cobra-type"/>
    <property type="match status" value="1"/>
</dbReference>
<accession>A0A481MQL6</accession>
<keyword evidence="2" id="KW-0964">Secreted</keyword>
<dbReference type="GO" id="GO:0090729">
    <property type="term" value="F:toxin activity"/>
    <property type="evidence" value="ECO:0007669"/>
    <property type="project" value="InterPro"/>
</dbReference>
<evidence type="ECO:0000256" key="2">
    <source>
        <dbReference type="ARBA" id="ARBA00022525"/>
    </source>
</evidence>
<dbReference type="CDD" id="cd00206">
    <property type="entry name" value="TFP_snake_toxin"/>
    <property type="match status" value="1"/>
</dbReference>
<dbReference type="EMBL" id="GGUC01000010">
    <property type="protein sequence ID" value="MCM19955.1"/>
    <property type="molecule type" value="Transcribed_RNA"/>
</dbReference>
<dbReference type="AlphaFoldDB" id="A0A481MQL6"/>
<feature type="chain" id="PRO_5019719827" evidence="4">
    <location>
        <begin position="20"/>
        <end position="111"/>
    </location>
</feature>
<reference evidence="5" key="1">
    <citation type="journal article" date="2018" name="J. Mol. Evol.">
        <title>Three-Finger Toxin Diversification in the Venoms of Cat-Eye Snakes (Colubridae: Boiga).</title>
        <authorList>
            <person name="Dashevsky D."/>
            <person name="Debono J."/>
            <person name="Rokyta D."/>
            <person name="Nouwens A."/>
            <person name="Josh P."/>
            <person name="Fry B.G."/>
        </authorList>
    </citation>
    <scope>NUCLEOTIDE SEQUENCE</scope>
    <source>
        <tissue evidence="5">Venom gland</tissue>
    </source>
</reference>
<dbReference type="SUPFAM" id="SSF57302">
    <property type="entry name" value="Snake toxin-like"/>
    <property type="match status" value="1"/>
</dbReference>
<dbReference type="InterPro" id="IPR003571">
    <property type="entry name" value="Snake_3FTx"/>
</dbReference>
<sequence>MKTLLLALAVVAFVCLGAADQLGLGRQRIDWEQGQAIGPPHGFCTQCNRKTCSNCFIGQRCPAYHRTCYTLYKPDENGELKWAVKGCAKTCPTARPGERVKCCTEVNCNSD</sequence>
<dbReference type="GO" id="GO:0005576">
    <property type="term" value="C:extracellular region"/>
    <property type="evidence" value="ECO:0007669"/>
    <property type="project" value="UniProtKB-SubCell"/>
</dbReference>
<evidence type="ECO:0000313" key="5">
    <source>
        <dbReference type="EMBL" id="MCM19955.1"/>
    </source>
</evidence>
<organism evidence="5">
    <name type="scientific">Boiga dendrophila</name>
    <name type="common">Mangrove snake</name>
    <name type="synonym">Gold-ringed cat snake</name>
    <dbReference type="NCBI Taxonomy" id="46286"/>
    <lineage>
        <taxon>Eukaryota</taxon>
        <taxon>Metazoa</taxon>
        <taxon>Chordata</taxon>
        <taxon>Craniata</taxon>
        <taxon>Vertebrata</taxon>
        <taxon>Euteleostomi</taxon>
        <taxon>Lepidosauria</taxon>
        <taxon>Squamata</taxon>
        <taxon>Bifurcata</taxon>
        <taxon>Unidentata</taxon>
        <taxon>Episquamata</taxon>
        <taxon>Toxicofera</taxon>
        <taxon>Serpentes</taxon>
        <taxon>Colubroidea</taxon>
        <taxon>Colubridae</taxon>
        <taxon>Colubrinae</taxon>
        <taxon>Boiga</taxon>
    </lineage>
</organism>
<keyword evidence="3" id="KW-1015">Disulfide bond</keyword>
<protein>
    <submittedName>
        <fullName evidence="5">Three-Finger Toxin 09</fullName>
    </submittedName>
</protein>
<name>A0A481MQL6_BOIDE</name>
<proteinExistence type="predicted"/>
<dbReference type="InterPro" id="IPR054131">
    <property type="entry name" value="Toxin_cobra-type"/>
</dbReference>